<organism evidence="1 2">
    <name type="scientific">Araneus ventricosus</name>
    <name type="common">Orbweaver spider</name>
    <name type="synonym">Epeira ventricosa</name>
    <dbReference type="NCBI Taxonomy" id="182803"/>
    <lineage>
        <taxon>Eukaryota</taxon>
        <taxon>Metazoa</taxon>
        <taxon>Ecdysozoa</taxon>
        <taxon>Arthropoda</taxon>
        <taxon>Chelicerata</taxon>
        <taxon>Arachnida</taxon>
        <taxon>Araneae</taxon>
        <taxon>Araneomorphae</taxon>
        <taxon>Entelegynae</taxon>
        <taxon>Araneoidea</taxon>
        <taxon>Araneidae</taxon>
        <taxon>Araneus</taxon>
    </lineage>
</organism>
<protein>
    <submittedName>
        <fullName evidence="1">Uncharacterized protein</fullName>
    </submittedName>
</protein>
<dbReference type="AlphaFoldDB" id="A0A4Y2U401"/>
<name>A0A4Y2U401_ARAVE</name>
<comment type="caution">
    <text evidence="1">The sequence shown here is derived from an EMBL/GenBank/DDBJ whole genome shotgun (WGS) entry which is preliminary data.</text>
</comment>
<accession>A0A4Y2U401</accession>
<evidence type="ECO:0000313" key="1">
    <source>
        <dbReference type="EMBL" id="GBO06791.1"/>
    </source>
</evidence>
<sequence>MTKRSISSLTTTTDGCLWAKARAEFTIKQSASSSDFLHAMFNEENLFIRMEVSLSLFFRLARNFSWETVDLIGGFGGFSATKAIIPCSFQSSFQSEIKKEMKIAIKRRG</sequence>
<proteinExistence type="predicted"/>
<gene>
    <name evidence="1" type="ORF">AVEN_66321_1</name>
</gene>
<dbReference type="EMBL" id="BGPR01033024">
    <property type="protein sequence ID" value="GBO06791.1"/>
    <property type="molecule type" value="Genomic_DNA"/>
</dbReference>
<evidence type="ECO:0000313" key="2">
    <source>
        <dbReference type="Proteomes" id="UP000499080"/>
    </source>
</evidence>
<reference evidence="1 2" key="1">
    <citation type="journal article" date="2019" name="Sci. Rep.">
        <title>Orb-weaving spider Araneus ventricosus genome elucidates the spidroin gene catalogue.</title>
        <authorList>
            <person name="Kono N."/>
            <person name="Nakamura H."/>
            <person name="Ohtoshi R."/>
            <person name="Moran D.A.P."/>
            <person name="Shinohara A."/>
            <person name="Yoshida Y."/>
            <person name="Fujiwara M."/>
            <person name="Mori M."/>
            <person name="Tomita M."/>
            <person name="Arakawa K."/>
        </authorList>
    </citation>
    <scope>NUCLEOTIDE SEQUENCE [LARGE SCALE GENOMIC DNA]</scope>
</reference>
<dbReference type="Proteomes" id="UP000499080">
    <property type="component" value="Unassembled WGS sequence"/>
</dbReference>
<keyword evidence="2" id="KW-1185">Reference proteome</keyword>